<dbReference type="GO" id="GO:0019632">
    <property type="term" value="P:shikimate metabolic process"/>
    <property type="evidence" value="ECO:0007669"/>
    <property type="project" value="TreeGrafter"/>
</dbReference>
<dbReference type="InterPro" id="IPR022893">
    <property type="entry name" value="Shikimate_DH_fam"/>
</dbReference>
<dbReference type="Gene3D" id="3.40.50.10860">
    <property type="entry name" value="Leucine Dehydrogenase, chain A, domain 1"/>
    <property type="match status" value="1"/>
</dbReference>
<dbReference type="InterPro" id="IPR046346">
    <property type="entry name" value="Aminoacid_DH-like_N_sf"/>
</dbReference>
<dbReference type="Pfam" id="PF08501">
    <property type="entry name" value="Shikimate_dh_N"/>
    <property type="match status" value="1"/>
</dbReference>
<dbReference type="AlphaFoldDB" id="A0A3M7FXF1"/>
<evidence type="ECO:0000256" key="1">
    <source>
        <dbReference type="SAM" id="MobiDB-lite"/>
    </source>
</evidence>
<feature type="domain" description="Shikimate dehydrogenase substrate binding N-terminal" evidence="2">
    <location>
        <begin position="99"/>
        <end position="130"/>
    </location>
</feature>
<evidence type="ECO:0000313" key="3">
    <source>
        <dbReference type="EMBL" id="RMY93559.1"/>
    </source>
</evidence>
<dbReference type="CDD" id="cd01065">
    <property type="entry name" value="NAD_bind_Shikimate_DH"/>
    <property type="match status" value="1"/>
</dbReference>
<comment type="caution">
    <text evidence="3">The sequence shown here is derived from an EMBL/GenBank/DDBJ whole genome shotgun (WGS) entry which is preliminary data.</text>
</comment>
<sequence>MAAAAPVEPTLITCPDPPIEHLDRHGYLFGHPIAHSLSPLFHQTIYDNLGLRWSQLPLPSTDIQHFMQLLQHPKCFAPIKPPPNQSPNPPLTNQNPHPGSAVTMPHKVAILPYLDSITPEGRAVGACNTIFRRDGLFIGTNTDTIGVRESFLQNVGSPAQCFEGRPGMVIGGGGAARSAVYALVKFLGCETVYLVNRDVGEVRGVVEWCRAQGYGDGLVHVATKEAAEGLEGPGAVVACVPNFPPVTAEEREARAVVEVMLGKSHKGAILEMCYHPTPWTEIAALAEKAGWQVILGTEAVIYQGLEQDKYWTGKELAELPVEEVKEVIANELLKSKL</sequence>
<dbReference type="SUPFAM" id="SSF53223">
    <property type="entry name" value="Aminoacid dehydrogenase-like, N-terminal domain"/>
    <property type="match status" value="1"/>
</dbReference>
<reference evidence="3 4" key="1">
    <citation type="journal article" date="2018" name="BMC Genomics">
        <title>Genomic evidence for intraspecific hybridization in a clonal and extremely halotolerant yeast.</title>
        <authorList>
            <person name="Gostincar C."/>
            <person name="Stajich J.E."/>
            <person name="Zupancic J."/>
            <person name="Zalar P."/>
            <person name="Gunde-Cimerman N."/>
        </authorList>
    </citation>
    <scope>NUCLEOTIDE SEQUENCE [LARGE SCALE GENOMIC DNA]</scope>
    <source>
        <strain evidence="3 4">EXF-2788</strain>
    </source>
</reference>
<feature type="region of interest" description="Disordered" evidence="1">
    <location>
        <begin position="77"/>
        <end position="99"/>
    </location>
</feature>
<dbReference type="Proteomes" id="UP000268823">
    <property type="component" value="Unassembled WGS sequence"/>
</dbReference>
<dbReference type="SUPFAM" id="SSF51735">
    <property type="entry name" value="NAD(P)-binding Rossmann-fold domains"/>
    <property type="match status" value="1"/>
</dbReference>
<evidence type="ECO:0000313" key="4">
    <source>
        <dbReference type="Proteomes" id="UP000268823"/>
    </source>
</evidence>
<dbReference type="PANTHER" id="PTHR21089:SF1">
    <property type="entry name" value="BIFUNCTIONAL 3-DEHYDROQUINATE DEHYDRATASE_SHIKIMATE DEHYDROGENASE, CHLOROPLASTIC"/>
    <property type="match status" value="1"/>
</dbReference>
<evidence type="ECO:0000259" key="2">
    <source>
        <dbReference type="Pfam" id="PF08501"/>
    </source>
</evidence>
<dbReference type="VEuPathDB" id="FungiDB:BTJ68_03250"/>
<gene>
    <name evidence="3" type="ORF">D0861_01914</name>
</gene>
<dbReference type="EMBL" id="QWIR01000020">
    <property type="protein sequence ID" value="RMY93559.1"/>
    <property type="molecule type" value="Genomic_DNA"/>
</dbReference>
<dbReference type="InterPro" id="IPR036291">
    <property type="entry name" value="NAD(P)-bd_dom_sf"/>
</dbReference>
<protein>
    <recommendedName>
        <fullName evidence="2">Shikimate dehydrogenase substrate binding N-terminal domain-containing protein</fullName>
    </recommendedName>
</protein>
<dbReference type="GO" id="GO:0009423">
    <property type="term" value="P:chorismate biosynthetic process"/>
    <property type="evidence" value="ECO:0007669"/>
    <property type="project" value="TreeGrafter"/>
</dbReference>
<feature type="compositionally biased region" description="Pro residues" evidence="1">
    <location>
        <begin position="79"/>
        <end position="90"/>
    </location>
</feature>
<dbReference type="InterPro" id="IPR013708">
    <property type="entry name" value="Shikimate_DH-bd_N"/>
</dbReference>
<dbReference type="PANTHER" id="PTHR21089">
    <property type="entry name" value="SHIKIMATE DEHYDROGENASE"/>
    <property type="match status" value="1"/>
</dbReference>
<dbReference type="OrthoDB" id="204377at2759"/>
<accession>A0A3M7FXF1</accession>
<dbReference type="GO" id="GO:0004764">
    <property type="term" value="F:shikimate 3-dehydrogenase (NADP+) activity"/>
    <property type="evidence" value="ECO:0007669"/>
    <property type="project" value="InterPro"/>
</dbReference>
<proteinExistence type="predicted"/>
<name>A0A3M7FXF1_HORWE</name>
<dbReference type="Gene3D" id="3.40.50.720">
    <property type="entry name" value="NAD(P)-binding Rossmann-like Domain"/>
    <property type="match status" value="1"/>
</dbReference>
<organism evidence="3 4">
    <name type="scientific">Hortaea werneckii</name>
    <name type="common">Black yeast</name>
    <name type="synonym">Cladosporium werneckii</name>
    <dbReference type="NCBI Taxonomy" id="91943"/>
    <lineage>
        <taxon>Eukaryota</taxon>
        <taxon>Fungi</taxon>
        <taxon>Dikarya</taxon>
        <taxon>Ascomycota</taxon>
        <taxon>Pezizomycotina</taxon>
        <taxon>Dothideomycetes</taxon>
        <taxon>Dothideomycetidae</taxon>
        <taxon>Mycosphaerellales</taxon>
        <taxon>Teratosphaeriaceae</taxon>
        <taxon>Hortaea</taxon>
    </lineage>
</organism>